<keyword evidence="7" id="KW-0408">Iron</keyword>
<evidence type="ECO:0000256" key="11">
    <source>
        <dbReference type="ARBA" id="ARBA00023237"/>
    </source>
</evidence>
<evidence type="ECO:0000256" key="6">
    <source>
        <dbReference type="ARBA" id="ARBA00022729"/>
    </source>
</evidence>
<feature type="domain" description="TonB-dependent receptor plug" evidence="16">
    <location>
        <begin position="54"/>
        <end position="164"/>
    </location>
</feature>
<evidence type="ECO:0000256" key="7">
    <source>
        <dbReference type="ARBA" id="ARBA00023004"/>
    </source>
</evidence>
<dbReference type="AlphaFoldDB" id="A0A369VX10"/>
<dbReference type="Proteomes" id="UP000253918">
    <property type="component" value="Unassembled WGS sequence"/>
</dbReference>
<reference evidence="17 18" key="1">
    <citation type="submission" date="2018-07" db="EMBL/GenBank/DDBJ databases">
        <title>a novel species of Sphingomonas isolated from the rhizosphere soil of Araceae plant.</title>
        <authorList>
            <person name="Zhiyong W."/>
            <person name="Qinglan Z."/>
            <person name="Zhiwei F."/>
            <person name="Ding X."/>
            <person name="Gejiao W."/>
            <person name="Shixue Z."/>
        </authorList>
    </citation>
    <scope>NUCLEOTIDE SEQUENCE [LARGE SCALE GENOMIC DNA]</scope>
    <source>
        <strain evidence="17 18">WZY 27</strain>
    </source>
</reference>
<evidence type="ECO:0000259" key="16">
    <source>
        <dbReference type="Pfam" id="PF07715"/>
    </source>
</evidence>
<dbReference type="EMBL" id="QQNB01000002">
    <property type="protein sequence ID" value="RDE05700.1"/>
    <property type="molecule type" value="Genomic_DNA"/>
</dbReference>
<dbReference type="Gene3D" id="2.40.170.20">
    <property type="entry name" value="TonB-dependent receptor, beta-barrel domain"/>
    <property type="match status" value="1"/>
</dbReference>
<feature type="chain" id="PRO_5016712925" evidence="14">
    <location>
        <begin position="28"/>
        <end position="822"/>
    </location>
</feature>
<keyword evidence="6 14" id="KW-0732">Signal</keyword>
<dbReference type="GO" id="GO:0009279">
    <property type="term" value="C:cell outer membrane"/>
    <property type="evidence" value="ECO:0007669"/>
    <property type="project" value="UniProtKB-SubCell"/>
</dbReference>
<name>A0A369VX10_9SPHN</name>
<dbReference type="Pfam" id="PF07715">
    <property type="entry name" value="Plug"/>
    <property type="match status" value="1"/>
</dbReference>
<comment type="caution">
    <text evidence="17">The sequence shown here is derived from an EMBL/GenBank/DDBJ whole genome shotgun (WGS) entry which is preliminary data.</text>
</comment>
<evidence type="ECO:0000256" key="13">
    <source>
        <dbReference type="RuleBase" id="RU003357"/>
    </source>
</evidence>
<evidence type="ECO:0000256" key="12">
    <source>
        <dbReference type="PROSITE-ProRule" id="PRU01360"/>
    </source>
</evidence>
<dbReference type="PANTHER" id="PTHR32552">
    <property type="entry name" value="FERRICHROME IRON RECEPTOR-RELATED"/>
    <property type="match status" value="1"/>
</dbReference>
<dbReference type="GO" id="GO:0015344">
    <property type="term" value="F:siderophore uptake transmembrane transporter activity"/>
    <property type="evidence" value="ECO:0007669"/>
    <property type="project" value="TreeGrafter"/>
</dbReference>
<dbReference type="Pfam" id="PF00593">
    <property type="entry name" value="TonB_dep_Rec_b-barrel"/>
    <property type="match status" value="1"/>
</dbReference>
<dbReference type="InterPro" id="IPR012910">
    <property type="entry name" value="Plug_dom"/>
</dbReference>
<evidence type="ECO:0000256" key="5">
    <source>
        <dbReference type="ARBA" id="ARBA00022692"/>
    </source>
</evidence>
<dbReference type="PANTHER" id="PTHR32552:SF89">
    <property type="entry name" value="CATECHOLATE SIDEROPHORE RECEPTOR FIU"/>
    <property type="match status" value="1"/>
</dbReference>
<keyword evidence="18" id="KW-1185">Reference proteome</keyword>
<keyword evidence="10 12" id="KW-0472">Membrane</keyword>
<comment type="similarity">
    <text evidence="12 13">Belongs to the TonB-dependent receptor family.</text>
</comment>
<protein>
    <submittedName>
        <fullName evidence="17">Cyclic nucleotide-binding protein</fullName>
    </submittedName>
</protein>
<dbReference type="Gene3D" id="2.170.130.10">
    <property type="entry name" value="TonB-dependent receptor, plug domain"/>
    <property type="match status" value="1"/>
</dbReference>
<accession>A0A369VX10</accession>
<comment type="subcellular location">
    <subcellularLocation>
        <location evidence="1 12">Cell outer membrane</location>
        <topology evidence="1 12">Multi-pass membrane protein</topology>
    </subcellularLocation>
</comment>
<evidence type="ECO:0000256" key="14">
    <source>
        <dbReference type="SAM" id="SignalP"/>
    </source>
</evidence>
<dbReference type="InterPro" id="IPR036942">
    <property type="entry name" value="Beta-barrel_TonB_sf"/>
</dbReference>
<evidence type="ECO:0000256" key="2">
    <source>
        <dbReference type="ARBA" id="ARBA00022448"/>
    </source>
</evidence>
<dbReference type="InterPro" id="IPR037066">
    <property type="entry name" value="Plug_dom_sf"/>
</dbReference>
<keyword evidence="9 13" id="KW-0798">TonB box</keyword>
<dbReference type="RefSeq" id="WP_114687769.1">
    <property type="nucleotide sequence ID" value="NZ_QQNB01000002.1"/>
</dbReference>
<dbReference type="InterPro" id="IPR000531">
    <property type="entry name" value="Beta-barrel_TonB"/>
</dbReference>
<dbReference type="PROSITE" id="PS52016">
    <property type="entry name" value="TONB_DEPENDENT_REC_3"/>
    <property type="match status" value="1"/>
</dbReference>
<evidence type="ECO:0000313" key="18">
    <source>
        <dbReference type="Proteomes" id="UP000253918"/>
    </source>
</evidence>
<dbReference type="InterPro" id="IPR039426">
    <property type="entry name" value="TonB-dep_rcpt-like"/>
</dbReference>
<dbReference type="OrthoDB" id="7277632at2"/>
<evidence type="ECO:0000256" key="3">
    <source>
        <dbReference type="ARBA" id="ARBA00022452"/>
    </source>
</evidence>
<dbReference type="SUPFAM" id="SSF56935">
    <property type="entry name" value="Porins"/>
    <property type="match status" value="1"/>
</dbReference>
<sequence>MKFSTVSRLVLSCALCAGAAWISPALAQSAPADEATEGDEIIVTGRAGTTEQKKVDASYAISTISSEELQMRAPIGVVEALKQVPGFFITNTSGEASSGVRVRGIPSDGFQTVALLEDGIAIQADPGLGWLNGDQSLRYDQTVERIEVVRGGPSSIFYSNAPGAAINFISRKGGDTLKGLARYEAADYGSHRVDGWLGGPIGDWRFFVGGYYRLNDGPRNAGFRLGEGGQIRANLSRDFGRGSVTFGIKRIDERITNWGGGIYTTDANGDAIGVPGFDPKRDTIQGPESRYFDFRTPDGTYGFDSGVGSTVKLTQYSFTGDYELADKVKIEQNIRYRESWTRRNSITPYSVSTASALLSGNFGAAAPAGSGRTLGLVYRDSGEHYDLANANGNGLALVNLARSYTTPLSEFISDTRLVASFELAGTHNFAFGGYYANVDEGFETNSAAILTEVADQARVLDAYVYAANGAPLLKLTDNGVAAYGSEWNNAQGTSDTYALYASDEWQITDKLRLDGGVRWERIAIKGEVEGKRRVNLGQSSTVADDSVTTGNGVFTPYKRSFDRTAWTVGANYQFEPWFGAFVRYTDTFRLPNISSFIGNAGADPVIQTMNFIEGGLKFSRRAFDLYLTGFRTKYNSYEISDFRNINGTLTPFRVLGDTRTWGTELEAGWRPTTWFDLHAAWTWQDARFTDFVYTNNAGVLTDYSDHRMNGLPHNSFRVSPAFNLFGSKLRIESDINYSGQRYTDVANEISLKPFWVVDLTASYEVSPNVQLNLIVSNLTNEFGLVNGNPRAGTIDNGEAGQAIFIGSSQFRRSFRGAVTFRF</sequence>
<evidence type="ECO:0000256" key="10">
    <source>
        <dbReference type="ARBA" id="ARBA00023136"/>
    </source>
</evidence>
<feature type="domain" description="TonB-dependent receptor-like beta-barrel" evidence="15">
    <location>
        <begin position="275"/>
        <end position="778"/>
    </location>
</feature>
<keyword evidence="2 12" id="KW-0813">Transport</keyword>
<evidence type="ECO:0000256" key="1">
    <source>
        <dbReference type="ARBA" id="ARBA00004571"/>
    </source>
</evidence>
<evidence type="ECO:0000259" key="15">
    <source>
        <dbReference type="Pfam" id="PF00593"/>
    </source>
</evidence>
<keyword evidence="4" id="KW-0410">Iron transport</keyword>
<evidence type="ECO:0000256" key="9">
    <source>
        <dbReference type="ARBA" id="ARBA00023077"/>
    </source>
</evidence>
<keyword evidence="11 12" id="KW-0998">Cell outer membrane</keyword>
<evidence type="ECO:0000256" key="8">
    <source>
        <dbReference type="ARBA" id="ARBA00023065"/>
    </source>
</evidence>
<feature type="signal peptide" evidence="14">
    <location>
        <begin position="1"/>
        <end position="27"/>
    </location>
</feature>
<keyword evidence="5 12" id="KW-0812">Transmembrane</keyword>
<evidence type="ECO:0000256" key="4">
    <source>
        <dbReference type="ARBA" id="ARBA00022496"/>
    </source>
</evidence>
<proteinExistence type="inferred from homology"/>
<gene>
    <name evidence="17" type="ORF">DVW87_10850</name>
</gene>
<keyword evidence="8" id="KW-0406">Ion transport</keyword>
<evidence type="ECO:0000313" key="17">
    <source>
        <dbReference type="EMBL" id="RDE05700.1"/>
    </source>
</evidence>
<organism evidence="17 18">
    <name type="scientific">Sphingomonas aracearum</name>
    <dbReference type="NCBI Taxonomy" id="2283317"/>
    <lineage>
        <taxon>Bacteria</taxon>
        <taxon>Pseudomonadati</taxon>
        <taxon>Pseudomonadota</taxon>
        <taxon>Alphaproteobacteria</taxon>
        <taxon>Sphingomonadales</taxon>
        <taxon>Sphingomonadaceae</taxon>
        <taxon>Sphingomonas</taxon>
    </lineage>
</organism>
<keyword evidence="3 12" id="KW-1134">Transmembrane beta strand</keyword>